<protein>
    <submittedName>
        <fullName evidence="1">Uncharacterized protein</fullName>
    </submittedName>
</protein>
<dbReference type="AlphaFoldDB" id="A0A2Z6NGK5"/>
<evidence type="ECO:0000313" key="2">
    <source>
        <dbReference type="Proteomes" id="UP000242715"/>
    </source>
</evidence>
<accession>A0A2Z6NGK5</accession>
<proteinExistence type="predicted"/>
<keyword evidence="2" id="KW-1185">Reference proteome</keyword>
<dbReference type="Proteomes" id="UP000242715">
    <property type="component" value="Unassembled WGS sequence"/>
</dbReference>
<gene>
    <name evidence="1" type="ORF">TSUD_240500</name>
</gene>
<sequence>MQMLDQCKEIMGYDLEGNNREYTRMVAYRFNNMLLKEKEAKKKVQLMFLIWFYLLSSHMRKNGEYL</sequence>
<organism evidence="1 2">
    <name type="scientific">Trifolium subterraneum</name>
    <name type="common">Subterranean clover</name>
    <dbReference type="NCBI Taxonomy" id="3900"/>
    <lineage>
        <taxon>Eukaryota</taxon>
        <taxon>Viridiplantae</taxon>
        <taxon>Streptophyta</taxon>
        <taxon>Embryophyta</taxon>
        <taxon>Tracheophyta</taxon>
        <taxon>Spermatophyta</taxon>
        <taxon>Magnoliopsida</taxon>
        <taxon>eudicotyledons</taxon>
        <taxon>Gunneridae</taxon>
        <taxon>Pentapetalae</taxon>
        <taxon>rosids</taxon>
        <taxon>fabids</taxon>
        <taxon>Fabales</taxon>
        <taxon>Fabaceae</taxon>
        <taxon>Papilionoideae</taxon>
        <taxon>50 kb inversion clade</taxon>
        <taxon>NPAAA clade</taxon>
        <taxon>Hologalegina</taxon>
        <taxon>IRL clade</taxon>
        <taxon>Trifolieae</taxon>
        <taxon>Trifolium</taxon>
    </lineage>
</organism>
<dbReference type="EMBL" id="DF973981">
    <property type="protein sequence ID" value="GAU43564.1"/>
    <property type="molecule type" value="Genomic_DNA"/>
</dbReference>
<reference evidence="2" key="1">
    <citation type="journal article" date="2017" name="Front. Plant Sci.">
        <title>Climate Clever Clovers: New Paradigm to Reduce the Environmental Footprint of Ruminants by Breeding Low Methanogenic Forages Utilizing Haplotype Variation.</title>
        <authorList>
            <person name="Kaur P."/>
            <person name="Appels R."/>
            <person name="Bayer P.E."/>
            <person name="Keeble-Gagnere G."/>
            <person name="Wang J."/>
            <person name="Hirakawa H."/>
            <person name="Shirasawa K."/>
            <person name="Vercoe P."/>
            <person name="Stefanova K."/>
            <person name="Durmic Z."/>
            <person name="Nichols P."/>
            <person name="Revell C."/>
            <person name="Isobe S.N."/>
            <person name="Edwards D."/>
            <person name="Erskine W."/>
        </authorList>
    </citation>
    <scope>NUCLEOTIDE SEQUENCE [LARGE SCALE GENOMIC DNA]</scope>
    <source>
        <strain evidence="2">cv. Daliak</strain>
    </source>
</reference>
<evidence type="ECO:0000313" key="1">
    <source>
        <dbReference type="EMBL" id="GAU43564.1"/>
    </source>
</evidence>
<name>A0A2Z6NGK5_TRISU</name>